<dbReference type="InterPro" id="IPR041183">
    <property type="entry name" value="Cyclophilin-like"/>
</dbReference>
<proteinExistence type="predicted"/>
<gene>
    <name evidence="3" type="ORF">A5888_000642</name>
    <name evidence="2" type="ORF">A5888_000674</name>
</gene>
<organism evidence="2">
    <name type="scientific">Candidatus Enterococcus clewellii</name>
    <dbReference type="NCBI Taxonomy" id="1834193"/>
    <lineage>
        <taxon>Bacteria</taxon>
        <taxon>Bacillati</taxon>
        <taxon>Bacillota</taxon>
        <taxon>Bacilli</taxon>
        <taxon>Lactobacillales</taxon>
        <taxon>Enterococcaceae</taxon>
        <taxon>Enterococcus</taxon>
    </lineage>
</organism>
<evidence type="ECO:0000259" key="1">
    <source>
        <dbReference type="Pfam" id="PF18050"/>
    </source>
</evidence>
<dbReference type="RefSeq" id="WP_249274405.1">
    <property type="nucleotide sequence ID" value="NZ_CP147247.1"/>
</dbReference>
<dbReference type="Pfam" id="PF18050">
    <property type="entry name" value="Cyclophil_like2"/>
    <property type="match status" value="1"/>
</dbReference>
<evidence type="ECO:0000313" key="4">
    <source>
        <dbReference type="Proteomes" id="UP000195141"/>
    </source>
</evidence>
<dbReference type="Proteomes" id="UP000195141">
    <property type="component" value="Chromosome"/>
</dbReference>
<name>A0A242KE93_9ENTE</name>
<reference evidence="3" key="3">
    <citation type="submission" date="2024-03" db="EMBL/GenBank/DDBJ databases">
        <title>The Genome Sequence of Enterococcus sp. DIV0242b.</title>
        <authorList>
            <consortium name="The Broad Institute Genomics Platform"/>
            <consortium name="The Broad Institute Microbial Omics Core"/>
            <consortium name="The Broad Institute Genomic Center for Infectious Diseases"/>
            <person name="Earl A."/>
            <person name="Manson A."/>
            <person name="Gilmore M."/>
            <person name="Schwartman J."/>
            <person name="Shea T."/>
            <person name="Abouelleil A."/>
            <person name="Cao P."/>
            <person name="Chapman S."/>
            <person name="Cusick C."/>
            <person name="Young S."/>
            <person name="Neafsey D."/>
            <person name="Nusbaum C."/>
            <person name="Birren B."/>
        </authorList>
    </citation>
    <scope>NUCLEOTIDE SEQUENCE</scope>
    <source>
        <strain evidence="3">9E7_DIV0242</strain>
    </source>
</reference>
<dbReference type="Gene3D" id="2.40.100.20">
    <property type="match status" value="1"/>
</dbReference>
<evidence type="ECO:0000313" key="3">
    <source>
        <dbReference type="EMBL" id="WYJ88923.1"/>
    </source>
</evidence>
<sequence length="175" mass="20044">MNQSKASIRQIFPFLLLAGSFIFVGCTSSYTTNSLEPLVSESTEASTMFRQSMNQEKEAAQMTTKHLRIEEKVFQLDMVSTETAKTLEEMLPISLSMEDLHRNEKYVYLSEELPTAPETIGWIEKGDVLLFGTDCLVIFYESFATDYVYTRIGKIREADALDFLKDRDTIQLHIE</sequence>
<dbReference type="AlphaFoldDB" id="A0A242KE93"/>
<protein>
    <recommendedName>
        <fullName evidence="1">Cyclophilin-like domain-containing protein</fullName>
    </recommendedName>
</protein>
<dbReference type="EMBL" id="NGMM01000001">
    <property type="protein sequence ID" value="OTP18860.1"/>
    <property type="molecule type" value="Genomic_DNA"/>
</dbReference>
<keyword evidence="4" id="KW-1185">Reference proteome</keyword>
<dbReference type="PROSITE" id="PS51257">
    <property type="entry name" value="PROKAR_LIPOPROTEIN"/>
    <property type="match status" value="1"/>
</dbReference>
<accession>A0A242KE93</accession>
<dbReference type="SUPFAM" id="SSF50891">
    <property type="entry name" value="Cyclophilin-like"/>
    <property type="match status" value="1"/>
</dbReference>
<reference evidence="3" key="2">
    <citation type="submission" date="2017-05" db="EMBL/GenBank/DDBJ databases">
        <authorList>
            <consortium name="The Broad Institute Genomics Platform"/>
            <consortium name="The Broad Institute Genomic Center for Infectious Diseases"/>
            <person name="Earl A."/>
            <person name="Manson A."/>
            <person name="Schwartman J."/>
            <person name="Gilmore M."/>
            <person name="Abouelleil A."/>
            <person name="Cao P."/>
            <person name="Chapman S."/>
            <person name="Cusick C."/>
            <person name="Shea T."/>
            <person name="Young S."/>
            <person name="Neafsey D."/>
            <person name="Nusbaum C."/>
            <person name="Birren B."/>
        </authorList>
    </citation>
    <scope>NUCLEOTIDE SEQUENCE</scope>
    <source>
        <strain evidence="3">9E7_DIV0242</strain>
    </source>
</reference>
<feature type="domain" description="Cyclophilin-like" evidence="1">
    <location>
        <begin position="67"/>
        <end position="175"/>
    </location>
</feature>
<evidence type="ECO:0000313" key="2">
    <source>
        <dbReference type="EMBL" id="OTP18860.1"/>
    </source>
</evidence>
<reference evidence="2" key="1">
    <citation type="submission" date="2017-05" db="EMBL/GenBank/DDBJ databases">
        <title>The Genome Sequence of Enterococcus sp. 9E7_DIV0242.</title>
        <authorList>
            <consortium name="The Broad Institute Genomics Platform"/>
            <consortium name="The Broad Institute Genomic Center for Infectious Diseases"/>
            <person name="Earl A."/>
            <person name="Manson A."/>
            <person name="Schwartman J."/>
            <person name="Gilmore M."/>
            <person name="Abouelleil A."/>
            <person name="Cao P."/>
            <person name="Chapman S."/>
            <person name="Cusick C."/>
            <person name="Shea T."/>
            <person name="Young S."/>
            <person name="Neafsey D."/>
            <person name="Nusbaum C."/>
            <person name="Birren B."/>
        </authorList>
    </citation>
    <scope>NUCLEOTIDE SEQUENCE [LARGE SCALE GENOMIC DNA]</scope>
    <source>
        <strain evidence="2">9E7_DIV0242</strain>
    </source>
</reference>
<dbReference type="EMBL" id="CP147247">
    <property type="protein sequence ID" value="WYJ88923.1"/>
    <property type="molecule type" value="Genomic_DNA"/>
</dbReference>
<dbReference type="InterPro" id="IPR029000">
    <property type="entry name" value="Cyclophilin-like_dom_sf"/>
</dbReference>